<evidence type="ECO:0000313" key="4">
    <source>
        <dbReference type="Proteomes" id="UP000039865"/>
    </source>
</evidence>
<feature type="region of interest" description="Disordered" evidence="2">
    <location>
        <begin position="746"/>
        <end position="793"/>
    </location>
</feature>
<keyword evidence="4" id="KW-1185">Reference proteome</keyword>
<feature type="compositionally biased region" description="Basic and acidic residues" evidence="2">
    <location>
        <begin position="488"/>
        <end position="497"/>
    </location>
</feature>
<evidence type="ECO:0000313" key="3">
    <source>
        <dbReference type="EMBL" id="CDW76871.1"/>
    </source>
</evidence>
<feature type="compositionally biased region" description="Polar residues" evidence="2">
    <location>
        <begin position="528"/>
        <end position="539"/>
    </location>
</feature>
<evidence type="ECO:0000256" key="2">
    <source>
        <dbReference type="SAM" id="MobiDB-lite"/>
    </source>
</evidence>
<dbReference type="InParanoid" id="A0A078A7Y6"/>
<dbReference type="AlphaFoldDB" id="A0A078A7Y6"/>
<reference evidence="3 4" key="1">
    <citation type="submission" date="2014-06" db="EMBL/GenBank/DDBJ databases">
        <authorList>
            <person name="Swart Estienne"/>
        </authorList>
    </citation>
    <scope>NUCLEOTIDE SEQUENCE [LARGE SCALE GENOMIC DNA]</scope>
    <source>
        <strain evidence="3 4">130c</strain>
    </source>
</reference>
<feature type="coiled-coil region" evidence="1">
    <location>
        <begin position="264"/>
        <end position="298"/>
    </location>
</feature>
<accession>A0A078A7Y6</accession>
<feature type="region of interest" description="Disordered" evidence="2">
    <location>
        <begin position="686"/>
        <end position="713"/>
    </location>
</feature>
<dbReference type="Proteomes" id="UP000039865">
    <property type="component" value="Unassembled WGS sequence"/>
</dbReference>
<feature type="region of interest" description="Disordered" evidence="2">
    <location>
        <begin position="518"/>
        <end position="563"/>
    </location>
</feature>
<dbReference type="EMBL" id="CCKQ01005621">
    <property type="protein sequence ID" value="CDW76871.1"/>
    <property type="molecule type" value="Genomic_DNA"/>
</dbReference>
<feature type="compositionally biased region" description="Polar residues" evidence="2">
    <location>
        <begin position="698"/>
        <end position="713"/>
    </location>
</feature>
<feature type="compositionally biased region" description="Low complexity" evidence="2">
    <location>
        <begin position="768"/>
        <end position="778"/>
    </location>
</feature>
<feature type="compositionally biased region" description="Polar residues" evidence="2">
    <location>
        <begin position="549"/>
        <end position="563"/>
    </location>
</feature>
<sequence>MECLQLTQNQNIKEQIPDYQNQEQIFHRKERIITDTITDLSKFELAQSEKFLGCQDNYGISENQAQGIALKRSKLQACLNETEAFALTTEQKRLKRLKSKMQFIESEQKRTQDSKLKLAEKIKKGTFDQIKIEDSKLDIGISKCMISQDMIKGYLEELQISDVNIFFSAQFDDQTPFISEQVKLLKDLQILQWNQIFSMNIKKGAEVLIIKLYINTQIHGNIQIDEFQVQISKFLTKLMDQKLSKLTYETQNQTQIILMLKWRYDDTKQKYLELQKRLQKIQVVQRNYKQKLEEAENSSQLQNIKRDHSQETLYSINLDQQQSQLLNDTQNSKFLTGLIRPLSQIESAPKIKKKVLARKSQSRSRVDSKLDQTILSNSKISQQNYDDLISSRISPFKFALGKSIQNSPDNTVRARNQQQISLNSSGIEVNTQEQQQIQLMDQRHQALQNKKSQPKISGFTINLKNLKEKTKQVMEQLKQSSPRGPIKVFEKKPKESQNDMQSYLDQDISRISSDQFPMEVSSDKKNDSNFQISQSQINESRSEYRDTSPGDTVNQSQISLNSQDPSKKFALKKQRNQSGVGASSSIDSILRQHNNTITVAKTTIPQNILPNNISFVQDSANIQKHFTFNSDQKLDHQDSIGKNIDSSKQRVQDYNDDEFFYQKQENLDSISEFELKSSIAQSDCSPISIPQLDKSMPSKISSTTDQSSFNQANPIMMSPDKLNMFYLMRGSPNLFNLSLMKNAQSQKEVQNDVNSSPYFNNNGKDINQKQSSKNQNQNITSHHNIPRKTAHQQNANKIVEKVQVADSKQSSRSISSFFKGFF</sequence>
<proteinExistence type="predicted"/>
<organism evidence="3 4">
    <name type="scientific">Stylonychia lemnae</name>
    <name type="common">Ciliate</name>
    <dbReference type="NCBI Taxonomy" id="5949"/>
    <lineage>
        <taxon>Eukaryota</taxon>
        <taxon>Sar</taxon>
        <taxon>Alveolata</taxon>
        <taxon>Ciliophora</taxon>
        <taxon>Intramacronucleata</taxon>
        <taxon>Spirotrichea</taxon>
        <taxon>Stichotrichia</taxon>
        <taxon>Sporadotrichida</taxon>
        <taxon>Oxytrichidae</taxon>
        <taxon>Stylonychinae</taxon>
        <taxon>Stylonychia</taxon>
    </lineage>
</organism>
<evidence type="ECO:0000256" key="1">
    <source>
        <dbReference type="SAM" id="Coils"/>
    </source>
</evidence>
<gene>
    <name evidence="3" type="primary">Contig8275.g8825</name>
    <name evidence="3" type="ORF">STYLEM_5836</name>
</gene>
<name>A0A078A7Y6_STYLE</name>
<feature type="region of interest" description="Disordered" evidence="2">
    <location>
        <begin position="473"/>
        <end position="501"/>
    </location>
</feature>
<protein>
    <submittedName>
        <fullName evidence="3">Uncharacterized protein</fullName>
    </submittedName>
</protein>
<feature type="compositionally biased region" description="Polar residues" evidence="2">
    <location>
        <begin position="746"/>
        <end position="765"/>
    </location>
</feature>
<keyword evidence="1" id="KW-0175">Coiled coil</keyword>
<feature type="coiled-coil region" evidence="1">
    <location>
        <begin position="87"/>
        <end position="114"/>
    </location>
</feature>